<dbReference type="Proteomes" id="UP001152872">
    <property type="component" value="Unassembled WGS sequence"/>
</dbReference>
<reference evidence="2" key="1">
    <citation type="submission" date="2019-05" db="EMBL/GenBank/DDBJ databases">
        <title>Whole genome sequencing of Pseudanabaena catenata USMAC16.</title>
        <authorList>
            <person name="Khan Z."/>
            <person name="Omar W.M."/>
            <person name="Convey P."/>
            <person name="Merican F."/>
            <person name="Najimudin N."/>
        </authorList>
    </citation>
    <scope>NUCLEOTIDE SEQUENCE</scope>
    <source>
        <strain evidence="2">USMAC16</strain>
    </source>
</reference>
<evidence type="ECO:0000313" key="2">
    <source>
        <dbReference type="EMBL" id="MDG3497322.1"/>
    </source>
</evidence>
<proteinExistence type="predicted"/>
<protein>
    <submittedName>
        <fullName evidence="2">PIN domain-containing protein</fullName>
    </submittedName>
</protein>
<dbReference type="AlphaFoldDB" id="A0A9X4RK99"/>
<feature type="domain" description="PIN" evidence="1">
    <location>
        <begin position="3"/>
        <end position="55"/>
    </location>
</feature>
<sequence>MLPSGIKILPIDIAHLPTLQNLPFHHRDPFDRLLIAQAKSETLNLVSEDHIFCQYQVNVFGQK</sequence>
<dbReference type="InterPro" id="IPR029060">
    <property type="entry name" value="PIN-like_dom_sf"/>
</dbReference>
<gene>
    <name evidence="2" type="ORF">FEV09_22580</name>
</gene>
<name>A0A9X4RK99_9CYAN</name>
<organism evidence="2 3">
    <name type="scientific">Pseudanabaena catenata USMAC16</name>
    <dbReference type="NCBI Taxonomy" id="1855837"/>
    <lineage>
        <taxon>Bacteria</taxon>
        <taxon>Bacillati</taxon>
        <taxon>Cyanobacteriota</taxon>
        <taxon>Cyanophyceae</taxon>
        <taxon>Pseudanabaenales</taxon>
        <taxon>Pseudanabaenaceae</taxon>
        <taxon>Pseudanabaena</taxon>
    </lineage>
</organism>
<dbReference type="Pfam" id="PF01850">
    <property type="entry name" value="PIN"/>
    <property type="match status" value="1"/>
</dbReference>
<dbReference type="RefSeq" id="WP_233424415.1">
    <property type="nucleotide sequence ID" value="NZ_VBTY01000330.1"/>
</dbReference>
<accession>A0A9X4RK99</accession>
<evidence type="ECO:0000259" key="1">
    <source>
        <dbReference type="Pfam" id="PF01850"/>
    </source>
</evidence>
<dbReference type="InterPro" id="IPR052919">
    <property type="entry name" value="TA_system_RNase"/>
</dbReference>
<comment type="caution">
    <text evidence="2">The sequence shown here is derived from an EMBL/GenBank/DDBJ whole genome shotgun (WGS) entry which is preliminary data.</text>
</comment>
<dbReference type="EMBL" id="VBTY01000330">
    <property type="protein sequence ID" value="MDG3497322.1"/>
    <property type="molecule type" value="Genomic_DNA"/>
</dbReference>
<dbReference type="PANTHER" id="PTHR36173:SF2">
    <property type="entry name" value="RIBONUCLEASE VAPC16"/>
    <property type="match status" value="1"/>
</dbReference>
<dbReference type="InterPro" id="IPR002716">
    <property type="entry name" value="PIN_dom"/>
</dbReference>
<dbReference type="SUPFAM" id="SSF88723">
    <property type="entry name" value="PIN domain-like"/>
    <property type="match status" value="1"/>
</dbReference>
<dbReference type="PANTHER" id="PTHR36173">
    <property type="entry name" value="RIBONUCLEASE VAPC16-RELATED"/>
    <property type="match status" value="1"/>
</dbReference>
<keyword evidence="3" id="KW-1185">Reference proteome</keyword>
<evidence type="ECO:0000313" key="3">
    <source>
        <dbReference type="Proteomes" id="UP001152872"/>
    </source>
</evidence>